<dbReference type="EC" id="2.1.1.182" evidence="7"/>
<comment type="caution">
    <text evidence="10">The sequence shown here is derived from an EMBL/GenBank/DDBJ whole genome shotgun (WGS) entry which is preliminary data.</text>
</comment>
<dbReference type="PROSITE" id="PS51689">
    <property type="entry name" value="SAM_RNA_A_N6_MT"/>
    <property type="match status" value="1"/>
</dbReference>
<keyword evidence="3 7" id="KW-0489">Methyltransferase</keyword>
<evidence type="ECO:0000259" key="9">
    <source>
        <dbReference type="SMART" id="SM00650"/>
    </source>
</evidence>
<dbReference type="PROSITE" id="PS01131">
    <property type="entry name" value="RRNA_A_DIMETH"/>
    <property type="match status" value="1"/>
</dbReference>
<dbReference type="Gene3D" id="1.10.8.100">
    <property type="entry name" value="Ribosomal RNA adenine dimethylase-like, domain 2"/>
    <property type="match status" value="1"/>
</dbReference>
<dbReference type="RefSeq" id="WP_145396384.1">
    <property type="nucleotide sequence ID" value="NZ_VLKU01000002.1"/>
</dbReference>
<dbReference type="FunFam" id="1.10.8.100:FF:000001">
    <property type="entry name" value="Ribosomal RNA small subunit methyltransferase A"/>
    <property type="match status" value="1"/>
</dbReference>
<feature type="binding site" evidence="7 8">
    <location>
        <position position="77"/>
    </location>
    <ligand>
        <name>S-adenosyl-L-methionine</name>
        <dbReference type="ChEBI" id="CHEBI:59789"/>
    </ligand>
</feature>
<feature type="domain" description="Ribosomal RNA adenine methylase transferase N-terminal" evidence="9">
    <location>
        <begin position="35"/>
        <end position="210"/>
    </location>
</feature>
<evidence type="ECO:0000313" key="11">
    <source>
        <dbReference type="Proteomes" id="UP000316225"/>
    </source>
</evidence>
<evidence type="ECO:0000313" key="10">
    <source>
        <dbReference type="EMBL" id="TWI36962.1"/>
    </source>
</evidence>
<feature type="binding site" evidence="7 8">
    <location>
        <position position="103"/>
    </location>
    <ligand>
        <name>S-adenosyl-L-methionine</name>
        <dbReference type="ChEBI" id="CHEBI:59789"/>
    </ligand>
</feature>
<accession>A0A562NXK7</accession>
<organism evidence="10 11">
    <name type="scientific">Paracoccus sulfuroxidans</name>
    <dbReference type="NCBI Taxonomy" id="384678"/>
    <lineage>
        <taxon>Bacteria</taxon>
        <taxon>Pseudomonadati</taxon>
        <taxon>Pseudomonadota</taxon>
        <taxon>Alphaproteobacteria</taxon>
        <taxon>Rhodobacterales</taxon>
        <taxon>Paracoccaceae</taxon>
        <taxon>Paracoccus</taxon>
    </lineage>
</organism>
<dbReference type="HAMAP" id="MF_00607">
    <property type="entry name" value="16SrRNA_methyltr_A"/>
    <property type="match status" value="1"/>
</dbReference>
<feature type="binding site" evidence="7 8">
    <location>
        <position position="55"/>
    </location>
    <ligand>
        <name>S-adenosyl-L-methionine</name>
        <dbReference type="ChEBI" id="CHEBI:59789"/>
    </ligand>
</feature>
<dbReference type="AlphaFoldDB" id="A0A562NXK7"/>
<feature type="binding site" evidence="7 8">
    <location>
        <position position="122"/>
    </location>
    <ligand>
        <name>S-adenosyl-L-methionine</name>
        <dbReference type="ChEBI" id="CHEBI:59789"/>
    </ligand>
</feature>
<comment type="function">
    <text evidence="7">Specifically dimethylates two adjacent adenosines (A1518 and A1519) in the loop of a conserved hairpin near the 3'-end of 16S rRNA in the 30S particle. May play a critical role in biogenesis of 30S subunits.</text>
</comment>
<evidence type="ECO:0000256" key="6">
    <source>
        <dbReference type="ARBA" id="ARBA00022884"/>
    </source>
</evidence>
<sequence>MSTIDGLPPLREVIARHDLRAKKQLGQNFLLDLNLTAKIARSAGDLTGSDVIEVGPGPGGLTRGLLAEGARRVLAIEKDERALPALAEIAEAYPGRLQVIHGDALEIDPLAHLTPPIRIVANLPYNVGTELLIRWLTPAVWPPFWQTLTLMFQKEVAERIVAEPGGKAYGRLAVLAQWRSDARIVMTLPPEAFVPAPKIHSAVVHLTALPEPRYPADPAVLNRVVAAGFNQRRKMLRASLRGIHPDIETLLRNAGIEPTARAEEIGLEQFCALAREVASAPR</sequence>
<dbReference type="InterPro" id="IPR029063">
    <property type="entry name" value="SAM-dependent_MTases_sf"/>
</dbReference>
<dbReference type="GO" id="GO:0005829">
    <property type="term" value="C:cytosol"/>
    <property type="evidence" value="ECO:0007669"/>
    <property type="project" value="TreeGrafter"/>
</dbReference>
<dbReference type="InterPro" id="IPR001737">
    <property type="entry name" value="KsgA/Erm"/>
</dbReference>
<dbReference type="EMBL" id="VLKU01000002">
    <property type="protein sequence ID" value="TWI36962.1"/>
    <property type="molecule type" value="Genomic_DNA"/>
</dbReference>
<dbReference type="Gene3D" id="3.40.50.150">
    <property type="entry name" value="Vaccinia Virus protein VP39"/>
    <property type="match status" value="1"/>
</dbReference>
<dbReference type="SMART" id="SM00650">
    <property type="entry name" value="rADc"/>
    <property type="match status" value="1"/>
</dbReference>
<evidence type="ECO:0000256" key="8">
    <source>
        <dbReference type="PROSITE-ProRule" id="PRU01026"/>
    </source>
</evidence>
<keyword evidence="2 7" id="KW-0698">rRNA processing</keyword>
<protein>
    <recommendedName>
        <fullName evidence="7">Ribosomal RNA small subunit methyltransferase A</fullName>
        <ecNumber evidence="7">2.1.1.182</ecNumber>
    </recommendedName>
    <alternativeName>
        <fullName evidence="7">16S rRNA (adenine(1518)-N(6)/adenine(1519)-N(6))-dimethyltransferase</fullName>
    </alternativeName>
    <alternativeName>
        <fullName evidence="7">16S rRNA dimethyladenosine transferase</fullName>
    </alternativeName>
    <alternativeName>
        <fullName evidence="7">16S rRNA dimethylase</fullName>
    </alternativeName>
    <alternativeName>
        <fullName evidence="7">S-adenosylmethionine-6-N', N'-adenosyl(rRNA) dimethyltransferase</fullName>
    </alternativeName>
</protein>
<keyword evidence="4 7" id="KW-0808">Transferase</keyword>
<dbReference type="PANTHER" id="PTHR11727">
    <property type="entry name" value="DIMETHYLADENOSINE TRANSFERASE"/>
    <property type="match status" value="1"/>
</dbReference>
<keyword evidence="1 7" id="KW-0963">Cytoplasm</keyword>
<dbReference type="InterPro" id="IPR020598">
    <property type="entry name" value="rRNA_Ade_methylase_Trfase_N"/>
</dbReference>
<dbReference type="Pfam" id="PF00398">
    <property type="entry name" value="RrnaAD"/>
    <property type="match status" value="1"/>
</dbReference>
<feature type="binding site" evidence="7 8">
    <location>
        <position position="28"/>
    </location>
    <ligand>
        <name>S-adenosyl-L-methionine</name>
        <dbReference type="ChEBI" id="CHEBI:59789"/>
    </ligand>
</feature>
<evidence type="ECO:0000256" key="3">
    <source>
        <dbReference type="ARBA" id="ARBA00022603"/>
    </source>
</evidence>
<comment type="subcellular location">
    <subcellularLocation>
        <location evidence="7">Cytoplasm</location>
    </subcellularLocation>
</comment>
<evidence type="ECO:0000256" key="2">
    <source>
        <dbReference type="ARBA" id="ARBA00022552"/>
    </source>
</evidence>
<reference evidence="10 11" key="1">
    <citation type="journal article" date="2015" name="Stand. Genomic Sci.">
        <title>Genomic Encyclopedia of Bacterial and Archaeal Type Strains, Phase III: the genomes of soil and plant-associated and newly described type strains.</title>
        <authorList>
            <person name="Whitman W.B."/>
            <person name="Woyke T."/>
            <person name="Klenk H.P."/>
            <person name="Zhou Y."/>
            <person name="Lilburn T.G."/>
            <person name="Beck B.J."/>
            <person name="De Vos P."/>
            <person name="Vandamme P."/>
            <person name="Eisen J.A."/>
            <person name="Garrity G."/>
            <person name="Hugenholtz P."/>
            <person name="Kyrpides N.C."/>
        </authorList>
    </citation>
    <scope>NUCLEOTIDE SEQUENCE [LARGE SCALE GENOMIC DNA]</scope>
    <source>
        <strain evidence="10 11">CGMCC 1.5364</strain>
    </source>
</reference>
<name>A0A562NXK7_9RHOB</name>
<dbReference type="InterPro" id="IPR023165">
    <property type="entry name" value="rRNA_Ade_diMease-like_C"/>
</dbReference>
<comment type="similarity">
    <text evidence="7">Belongs to the class I-like SAM-binding methyltransferase superfamily. rRNA adenine N(6)-methyltransferase family. RsmA subfamily.</text>
</comment>
<comment type="catalytic activity">
    <reaction evidence="7">
        <text>adenosine(1518)/adenosine(1519) in 16S rRNA + 4 S-adenosyl-L-methionine = N(6)-dimethyladenosine(1518)/N(6)-dimethyladenosine(1519) in 16S rRNA + 4 S-adenosyl-L-homocysteine + 4 H(+)</text>
        <dbReference type="Rhea" id="RHEA:19609"/>
        <dbReference type="Rhea" id="RHEA-COMP:10232"/>
        <dbReference type="Rhea" id="RHEA-COMP:10233"/>
        <dbReference type="ChEBI" id="CHEBI:15378"/>
        <dbReference type="ChEBI" id="CHEBI:57856"/>
        <dbReference type="ChEBI" id="CHEBI:59789"/>
        <dbReference type="ChEBI" id="CHEBI:74411"/>
        <dbReference type="ChEBI" id="CHEBI:74493"/>
        <dbReference type="EC" id="2.1.1.182"/>
    </reaction>
</comment>
<feature type="binding site" evidence="7 8">
    <location>
        <position position="30"/>
    </location>
    <ligand>
        <name>S-adenosyl-L-methionine</name>
        <dbReference type="ChEBI" id="CHEBI:59789"/>
    </ligand>
</feature>
<dbReference type="SUPFAM" id="SSF53335">
    <property type="entry name" value="S-adenosyl-L-methionine-dependent methyltransferases"/>
    <property type="match status" value="1"/>
</dbReference>
<dbReference type="InterPro" id="IPR020596">
    <property type="entry name" value="rRNA_Ade_Mease_Trfase_CS"/>
</dbReference>
<proteinExistence type="inferred from homology"/>
<keyword evidence="6 7" id="KW-0694">RNA-binding</keyword>
<keyword evidence="5 7" id="KW-0949">S-adenosyl-L-methionine</keyword>
<evidence type="ECO:0000256" key="7">
    <source>
        <dbReference type="HAMAP-Rule" id="MF_00607"/>
    </source>
</evidence>
<dbReference type="PANTHER" id="PTHR11727:SF7">
    <property type="entry name" value="DIMETHYLADENOSINE TRANSFERASE-RELATED"/>
    <property type="match status" value="1"/>
</dbReference>
<dbReference type="CDD" id="cd02440">
    <property type="entry name" value="AdoMet_MTases"/>
    <property type="match status" value="1"/>
</dbReference>
<dbReference type="InterPro" id="IPR011530">
    <property type="entry name" value="rRNA_adenine_dimethylase"/>
</dbReference>
<gene>
    <name evidence="7" type="primary">rsmA</name>
    <name evidence="7" type="synonym">ksgA</name>
    <name evidence="10" type="ORF">IQ24_00751</name>
</gene>
<keyword evidence="11" id="KW-1185">Reference proteome</keyword>
<evidence type="ECO:0000256" key="4">
    <source>
        <dbReference type="ARBA" id="ARBA00022679"/>
    </source>
</evidence>
<evidence type="ECO:0000256" key="5">
    <source>
        <dbReference type="ARBA" id="ARBA00022691"/>
    </source>
</evidence>
<dbReference type="OrthoDB" id="9814755at2"/>
<dbReference type="Proteomes" id="UP000316225">
    <property type="component" value="Unassembled WGS sequence"/>
</dbReference>
<dbReference type="NCBIfam" id="TIGR00755">
    <property type="entry name" value="ksgA"/>
    <property type="match status" value="1"/>
</dbReference>
<dbReference type="GO" id="GO:0003723">
    <property type="term" value="F:RNA binding"/>
    <property type="evidence" value="ECO:0007669"/>
    <property type="project" value="UniProtKB-UniRule"/>
</dbReference>
<dbReference type="GO" id="GO:0052908">
    <property type="term" value="F:16S rRNA (adenine(1518)-N(6)/adenine(1519)-N(6))-dimethyltransferase activity"/>
    <property type="evidence" value="ECO:0007669"/>
    <property type="project" value="UniProtKB-EC"/>
</dbReference>
<evidence type="ECO:0000256" key="1">
    <source>
        <dbReference type="ARBA" id="ARBA00022490"/>
    </source>
</evidence>